<keyword evidence="2" id="KW-0732">Signal</keyword>
<evidence type="ECO:0000313" key="3">
    <source>
        <dbReference type="EMBL" id="TNN42441.1"/>
    </source>
</evidence>
<evidence type="ECO:0000256" key="1">
    <source>
        <dbReference type="SAM" id="MobiDB-lite"/>
    </source>
</evidence>
<name>A0A4Z2FN34_9TELE</name>
<accession>A0A4Z2FN34</accession>
<reference evidence="3 4" key="1">
    <citation type="submission" date="2019-03" db="EMBL/GenBank/DDBJ databases">
        <title>First draft genome of Liparis tanakae, snailfish: a comprehensive survey of snailfish specific genes.</title>
        <authorList>
            <person name="Kim W."/>
            <person name="Song I."/>
            <person name="Jeong J.-H."/>
            <person name="Kim D."/>
            <person name="Kim S."/>
            <person name="Ryu S."/>
            <person name="Song J.Y."/>
            <person name="Lee S.K."/>
        </authorList>
    </citation>
    <scope>NUCLEOTIDE SEQUENCE [LARGE SCALE GENOMIC DNA]</scope>
    <source>
        <tissue evidence="3">Muscle</tissue>
    </source>
</reference>
<feature type="region of interest" description="Disordered" evidence="1">
    <location>
        <begin position="24"/>
        <end position="50"/>
    </location>
</feature>
<evidence type="ECO:0000256" key="2">
    <source>
        <dbReference type="SAM" id="SignalP"/>
    </source>
</evidence>
<gene>
    <name evidence="3" type="ORF">EYF80_047375</name>
</gene>
<feature type="signal peptide" evidence="2">
    <location>
        <begin position="1"/>
        <end position="21"/>
    </location>
</feature>
<sequence>MVTRNAVLLLLLSLFLLLVEGDLDSKDKDSTSDEAPTEDESSNSEEGRILKLRTAKAQSPAFPPQPPAHIVTNQSPAVVSQPIIPQVKALVSDDNIFPLCSSPRVPEP</sequence>
<proteinExistence type="predicted"/>
<dbReference type="Proteomes" id="UP000314294">
    <property type="component" value="Unassembled WGS sequence"/>
</dbReference>
<feature type="chain" id="PRO_5021221563" evidence="2">
    <location>
        <begin position="22"/>
        <end position="108"/>
    </location>
</feature>
<organism evidence="3 4">
    <name type="scientific">Liparis tanakae</name>
    <name type="common">Tanaka's snailfish</name>
    <dbReference type="NCBI Taxonomy" id="230148"/>
    <lineage>
        <taxon>Eukaryota</taxon>
        <taxon>Metazoa</taxon>
        <taxon>Chordata</taxon>
        <taxon>Craniata</taxon>
        <taxon>Vertebrata</taxon>
        <taxon>Euteleostomi</taxon>
        <taxon>Actinopterygii</taxon>
        <taxon>Neopterygii</taxon>
        <taxon>Teleostei</taxon>
        <taxon>Neoteleostei</taxon>
        <taxon>Acanthomorphata</taxon>
        <taxon>Eupercaria</taxon>
        <taxon>Perciformes</taxon>
        <taxon>Cottioidei</taxon>
        <taxon>Cottales</taxon>
        <taxon>Liparidae</taxon>
        <taxon>Liparis</taxon>
    </lineage>
</organism>
<evidence type="ECO:0000313" key="4">
    <source>
        <dbReference type="Proteomes" id="UP000314294"/>
    </source>
</evidence>
<keyword evidence="4" id="KW-1185">Reference proteome</keyword>
<protein>
    <submittedName>
        <fullName evidence="3">Uncharacterized protein</fullName>
    </submittedName>
</protein>
<dbReference type="AlphaFoldDB" id="A0A4Z2FN34"/>
<comment type="caution">
    <text evidence="3">The sequence shown here is derived from an EMBL/GenBank/DDBJ whole genome shotgun (WGS) entry which is preliminary data.</text>
</comment>
<dbReference type="EMBL" id="SRLO01001035">
    <property type="protein sequence ID" value="TNN42441.1"/>
    <property type="molecule type" value="Genomic_DNA"/>
</dbReference>